<keyword evidence="7" id="KW-1185">Reference proteome</keyword>
<gene>
    <name evidence="6" type="ORF">NECAME_00841</name>
</gene>
<dbReference type="OrthoDB" id="29058at2759"/>
<dbReference type="InterPro" id="IPR007144">
    <property type="entry name" value="SSU_processome_Utp11"/>
</dbReference>
<evidence type="ECO:0000256" key="3">
    <source>
        <dbReference type="ARBA" id="ARBA00020121"/>
    </source>
</evidence>
<sequence length="111" mass="13111">RSFDLAEYFDTDESLISRKYNRLRRKDLATKNVIGARSKEDVKKADRLRRARYSELLKRQKRAKELEVVVAKLQLKKDLAKSKNSELQPVMIKPGTVDSAGVWKWTYERKR</sequence>
<keyword evidence="5" id="KW-0539">Nucleus</keyword>
<protein>
    <recommendedName>
        <fullName evidence="3">Probable U3 small nucleolar RNA-associated protein 11</fullName>
    </recommendedName>
</protein>
<feature type="non-terminal residue" evidence="6">
    <location>
        <position position="1"/>
    </location>
</feature>
<evidence type="ECO:0000256" key="4">
    <source>
        <dbReference type="ARBA" id="ARBA00022552"/>
    </source>
</evidence>
<dbReference type="PANTHER" id="PTHR12838">
    <property type="entry name" value="U3 SMALL NUCLEOLAR RNA-ASSOCIATED PROTEIN 11"/>
    <property type="match status" value="1"/>
</dbReference>
<dbReference type="EMBL" id="KI668838">
    <property type="protein sequence ID" value="ETN71152.1"/>
    <property type="molecule type" value="Genomic_DNA"/>
</dbReference>
<dbReference type="GO" id="GO:0032040">
    <property type="term" value="C:small-subunit processome"/>
    <property type="evidence" value="ECO:0007669"/>
    <property type="project" value="InterPro"/>
</dbReference>
<dbReference type="GO" id="GO:0006364">
    <property type="term" value="P:rRNA processing"/>
    <property type="evidence" value="ECO:0007669"/>
    <property type="project" value="UniProtKB-KW"/>
</dbReference>
<evidence type="ECO:0000256" key="5">
    <source>
        <dbReference type="ARBA" id="ARBA00023242"/>
    </source>
</evidence>
<dbReference type="Pfam" id="PF03998">
    <property type="entry name" value="Utp11"/>
    <property type="match status" value="1"/>
</dbReference>
<dbReference type="KEGG" id="nai:NECAME_00841"/>
<keyword evidence="4" id="KW-0698">rRNA processing</keyword>
<reference evidence="7" key="1">
    <citation type="journal article" date="2014" name="Nat. Genet.">
        <title>Genome of the human hookworm Necator americanus.</title>
        <authorList>
            <person name="Tang Y.T."/>
            <person name="Gao X."/>
            <person name="Rosa B.A."/>
            <person name="Abubucker S."/>
            <person name="Hallsworth-Pepin K."/>
            <person name="Martin J."/>
            <person name="Tyagi R."/>
            <person name="Heizer E."/>
            <person name="Zhang X."/>
            <person name="Bhonagiri-Palsikar V."/>
            <person name="Minx P."/>
            <person name="Warren W.C."/>
            <person name="Wang Q."/>
            <person name="Zhan B."/>
            <person name="Hotez P.J."/>
            <person name="Sternberg P.W."/>
            <person name="Dougall A."/>
            <person name="Gaze S.T."/>
            <person name="Mulvenna J."/>
            <person name="Sotillo J."/>
            <person name="Ranganathan S."/>
            <person name="Rabelo E.M."/>
            <person name="Wilson R.K."/>
            <person name="Felgner P.L."/>
            <person name="Bethony J."/>
            <person name="Hawdon J.M."/>
            <person name="Gasser R.B."/>
            <person name="Loukas A."/>
            <person name="Mitreva M."/>
        </authorList>
    </citation>
    <scope>NUCLEOTIDE SEQUENCE [LARGE SCALE GENOMIC DNA]</scope>
</reference>
<evidence type="ECO:0000313" key="7">
    <source>
        <dbReference type="Proteomes" id="UP000053676"/>
    </source>
</evidence>
<dbReference type="PANTHER" id="PTHR12838:SF0">
    <property type="entry name" value="U3 SMALL NUCLEOLAR RNA-ASSOCIATED PROTEIN 11-RELATED"/>
    <property type="match status" value="1"/>
</dbReference>
<comment type="subcellular location">
    <subcellularLocation>
        <location evidence="1">Nucleus</location>
        <location evidence="1">Nucleolus</location>
    </subcellularLocation>
</comment>
<dbReference type="AlphaFoldDB" id="W2SR22"/>
<evidence type="ECO:0000256" key="1">
    <source>
        <dbReference type="ARBA" id="ARBA00004604"/>
    </source>
</evidence>
<evidence type="ECO:0000256" key="2">
    <source>
        <dbReference type="ARBA" id="ARBA00008105"/>
    </source>
</evidence>
<evidence type="ECO:0000313" key="6">
    <source>
        <dbReference type="EMBL" id="ETN71152.1"/>
    </source>
</evidence>
<accession>W2SR22</accession>
<proteinExistence type="inferred from homology"/>
<name>W2SR22_NECAM</name>
<organism evidence="6 7">
    <name type="scientific">Necator americanus</name>
    <name type="common">Human hookworm</name>
    <dbReference type="NCBI Taxonomy" id="51031"/>
    <lineage>
        <taxon>Eukaryota</taxon>
        <taxon>Metazoa</taxon>
        <taxon>Ecdysozoa</taxon>
        <taxon>Nematoda</taxon>
        <taxon>Chromadorea</taxon>
        <taxon>Rhabditida</taxon>
        <taxon>Rhabditina</taxon>
        <taxon>Rhabditomorpha</taxon>
        <taxon>Strongyloidea</taxon>
        <taxon>Ancylostomatidae</taxon>
        <taxon>Bunostominae</taxon>
        <taxon>Necator</taxon>
    </lineage>
</organism>
<comment type="similarity">
    <text evidence="2">Belongs to the UTP11 family.</text>
</comment>
<dbReference type="OMA" id="SAGIWRW"/>
<dbReference type="STRING" id="51031.W2SR22"/>
<dbReference type="Proteomes" id="UP000053676">
    <property type="component" value="Unassembled WGS sequence"/>
</dbReference>